<dbReference type="HOGENOM" id="CLU_281253_0_0_1"/>
<dbReference type="KEGG" id="pti:PHATR_43957"/>
<dbReference type="OMA" id="LACKHCV"/>
<accession>B5Y4W5</accession>
<feature type="region of interest" description="Disordered" evidence="1">
    <location>
        <begin position="1005"/>
        <end position="1115"/>
    </location>
</feature>
<name>B5Y4W5_PHATC</name>
<dbReference type="PaxDb" id="2850-Phatr43957"/>
<feature type="compositionally biased region" description="Low complexity" evidence="1">
    <location>
        <begin position="216"/>
        <end position="225"/>
    </location>
</feature>
<evidence type="ECO:0000313" key="3">
    <source>
        <dbReference type="Proteomes" id="UP000000759"/>
    </source>
</evidence>
<dbReference type="Proteomes" id="UP000000759">
    <property type="component" value="Chromosome 3"/>
</dbReference>
<keyword evidence="3" id="KW-1185">Reference proteome</keyword>
<dbReference type="RefSeq" id="XP_002186079.1">
    <property type="nucleotide sequence ID" value="XM_002186043.1"/>
</dbReference>
<sequence length="1115" mass="123012">MSFGGQFEDATEVERQLQEELRRRQQALGVAGAQQSAAFSALARARASDYAHLGILGDSATSQFYQRPPHSPYGHAPNAYAGLPLQYGADQGAQGSLARFYEEQRRQQQVAQQAVQANYAAQYGQSGIADPRAYAAPYGMPPAATAPSPYTQEMLNSQAAQTQSATPSQDPYLQQYIRDRDAAVHPSQIVPTPSGSMPSPSIDASTPLAKSPPTVPSSRTPTKTPAPRKPRSTPTKSKKMSAFKEMKASRLNRVIDGSIIKDAEGNATWYTGCVPLGLEDDKYWLSELQVYLRANFAEAFGATEEDIAAPMHGRNKPIALGQVGIRCMHCKSDNPAERGQQATSYPSLISGIYNSVQQMLRLHLDCCLAMPTDVRHKIEALKVSCSSRGGRKQYWIDSAKRLGLVDTPHGIHFGRDPLGPLPPLTGPSVNSKEGRKKKMEKCIRERDEAKVAAGEDVPKPVPPVDTRPLVFPEDKPLISDYLYLTLEQMAPCLLMEADRVGCYKTRKVGFPGLACKHCVGQAGCGRYFPASEASLSQTTTSQTIMNHVRNCRRCPIEIRENLEIMKRNRMGSADRKRPNSKPKHGGRKVFFHRLWCRIQDIPFEVGKAETKESKKRSSSKTGSALKKKKRNSKSTSDSDDSEEDNSESEEETATESEESLDDEQSKKPKAKQKSGPSTSSKKKAIAPWHHGCVRLTKSDDPHWLSEMECFARSDLVEIFSLKKKDSLDGYSGRKEPALGQIGIRCIFCKILDPSERPNGYMCFPDSMSSIPNKVADLIRLHFPTCPSMPADHKETFKAFRGYDSKVANDDSQQYWVDSARDIGVSNTPAASGHGAWGVTFRRDPLQPSPADELDLELANNESGSWGMNYLVNPSDRGLCTDQVLLLLRQVRPCRFKKSDRRAGPGSRGRDRSMGFPGLACMHCANKNTLGRYFPVTSKNLTDNTVNSLQSHASSCSRCPEPIKASLAYLSHRSILQKAELSGSWKRTYFKKVWERLHVDRAWTPIDDELDDDEDDESSVEEQEENDQDSSEDEENEDGDEGSASEKEESGGQMSALIQAAAIWLTEQDQTTDSSKLRATKGRTLPGKRSGGPSSSGSKGGRGATSLPTKRRRVHS</sequence>
<feature type="compositionally biased region" description="Acidic residues" evidence="1">
    <location>
        <begin position="637"/>
        <end position="662"/>
    </location>
</feature>
<reference evidence="2 3" key="1">
    <citation type="journal article" date="2008" name="Nature">
        <title>The Phaeodactylum genome reveals the evolutionary history of diatom genomes.</title>
        <authorList>
            <person name="Bowler C."/>
            <person name="Allen A.E."/>
            <person name="Badger J.H."/>
            <person name="Grimwood J."/>
            <person name="Jabbari K."/>
            <person name="Kuo A."/>
            <person name="Maheswari U."/>
            <person name="Martens C."/>
            <person name="Maumus F."/>
            <person name="Otillar R.P."/>
            <person name="Rayko E."/>
            <person name="Salamov A."/>
            <person name="Vandepoele K."/>
            <person name="Beszteri B."/>
            <person name="Gruber A."/>
            <person name="Heijde M."/>
            <person name="Katinka M."/>
            <person name="Mock T."/>
            <person name="Valentin K."/>
            <person name="Verret F."/>
            <person name="Berges J.A."/>
            <person name="Brownlee C."/>
            <person name="Cadoret J.P."/>
            <person name="Chiovitti A."/>
            <person name="Choi C.J."/>
            <person name="Coesel S."/>
            <person name="De Martino A."/>
            <person name="Detter J.C."/>
            <person name="Durkin C."/>
            <person name="Falciatore A."/>
            <person name="Fournet J."/>
            <person name="Haruta M."/>
            <person name="Huysman M.J."/>
            <person name="Jenkins B.D."/>
            <person name="Jiroutova K."/>
            <person name="Jorgensen R.E."/>
            <person name="Joubert Y."/>
            <person name="Kaplan A."/>
            <person name="Kroger N."/>
            <person name="Kroth P.G."/>
            <person name="La Roche J."/>
            <person name="Lindquist E."/>
            <person name="Lommer M."/>
            <person name="Martin-Jezequel V."/>
            <person name="Lopez P.J."/>
            <person name="Lucas S."/>
            <person name="Mangogna M."/>
            <person name="McGinnis K."/>
            <person name="Medlin L.K."/>
            <person name="Montsant A."/>
            <person name="Oudot-Le Secq M.P."/>
            <person name="Napoli C."/>
            <person name="Obornik M."/>
            <person name="Parker M.S."/>
            <person name="Petit J.L."/>
            <person name="Porcel B.M."/>
            <person name="Poulsen N."/>
            <person name="Robison M."/>
            <person name="Rychlewski L."/>
            <person name="Rynearson T.A."/>
            <person name="Schmutz J."/>
            <person name="Shapiro H."/>
            <person name="Siaut M."/>
            <person name="Stanley M."/>
            <person name="Sussman M.R."/>
            <person name="Taylor A.R."/>
            <person name="Vardi A."/>
            <person name="von Dassow P."/>
            <person name="Vyverman W."/>
            <person name="Willis A."/>
            <person name="Wyrwicz L.S."/>
            <person name="Rokhsar D.S."/>
            <person name="Weissenbach J."/>
            <person name="Armbrust E.V."/>
            <person name="Green B.R."/>
            <person name="Van de Peer Y."/>
            <person name="Grigoriev I.V."/>
        </authorList>
    </citation>
    <scope>NUCLEOTIDE SEQUENCE [LARGE SCALE GENOMIC DNA]</scope>
    <source>
        <strain evidence="2 3">CCAP 1055/1</strain>
    </source>
</reference>
<evidence type="ECO:0000313" key="2">
    <source>
        <dbReference type="EMBL" id="ACI65549.1"/>
    </source>
</evidence>
<protein>
    <submittedName>
        <fullName evidence="2">Uncharacterized protein</fullName>
    </submittedName>
</protein>
<reference evidence="3" key="2">
    <citation type="submission" date="2008-08" db="EMBL/GenBank/DDBJ databases">
        <authorList>
            <consortium name="Diatom Consortium"/>
            <person name="Grigoriev I."/>
            <person name="Grimwood J."/>
            <person name="Kuo A."/>
            <person name="Otillar R.P."/>
            <person name="Salamov A."/>
            <person name="Detter J.C."/>
            <person name="Lindquist E."/>
            <person name="Shapiro H."/>
            <person name="Lucas S."/>
            <person name="Glavina del Rio T."/>
            <person name="Pitluck S."/>
            <person name="Rokhsar D."/>
            <person name="Bowler C."/>
        </authorList>
    </citation>
    <scope>GENOME REANNOTATION</scope>
    <source>
        <strain evidence="3">CCAP 1055/1</strain>
    </source>
</reference>
<dbReference type="InParanoid" id="B5Y4W5"/>
<feature type="region of interest" description="Disordered" evidence="1">
    <location>
        <begin position="608"/>
        <end position="685"/>
    </location>
</feature>
<dbReference type="OrthoDB" id="42633at2759"/>
<dbReference type="GeneID" id="7204379"/>
<feature type="region of interest" description="Disordered" evidence="1">
    <location>
        <begin position="565"/>
        <end position="586"/>
    </location>
</feature>
<feature type="compositionally biased region" description="Low complexity" evidence="1">
    <location>
        <begin position="1086"/>
        <end position="1096"/>
    </location>
</feature>
<feature type="region of interest" description="Disordered" evidence="1">
    <location>
        <begin position="415"/>
        <end position="438"/>
    </location>
</feature>
<feature type="compositionally biased region" description="Acidic residues" evidence="1">
    <location>
        <begin position="1005"/>
        <end position="1042"/>
    </location>
</feature>
<proteinExistence type="predicted"/>
<dbReference type="EMBL" id="CP001142">
    <property type="protein sequence ID" value="ACI65549.1"/>
    <property type="molecule type" value="Genomic_DNA"/>
</dbReference>
<feature type="compositionally biased region" description="Polar residues" evidence="1">
    <location>
        <begin position="189"/>
        <end position="204"/>
    </location>
</feature>
<feature type="compositionally biased region" description="Basic residues" evidence="1">
    <location>
        <begin position="226"/>
        <end position="241"/>
    </location>
</feature>
<organism evidence="2 3">
    <name type="scientific">Phaeodactylum tricornutum (strain CCAP 1055/1)</name>
    <dbReference type="NCBI Taxonomy" id="556484"/>
    <lineage>
        <taxon>Eukaryota</taxon>
        <taxon>Sar</taxon>
        <taxon>Stramenopiles</taxon>
        <taxon>Ochrophyta</taxon>
        <taxon>Bacillariophyta</taxon>
        <taxon>Bacillariophyceae</taxon>
        <taxon>Bacillariophycidae</taxon>
        <taxon>Naviculales</taxon>
        <taxon>Phaeodactylaceae</taxon>
        <taxon>Phaeodactylum</taxon>
    </lineage>
</organism>
<dbReference type="eggNOG" id="ENOG502SJ6T">
    <property type="taxonomic scope" value="Eukaryota"/>
</dbReference>
<gene>
    <name evidence="2" type="ORF">PHATR_43957</name>
</gene>
<feature type="region of interest" description="Disordered" evidence="1">
    <location>
        <begin position="186"/>
        <end position="242"/>
    </location>
</feature>
<feature type="compositionally biased region" description="Basic and acidic residues" evidence="1">
    <location>
        <begin position="565"/>
        <end position="577"/>
    </location>
</feature>
<dbReference type="AlphaFoldDB" id="B5Y4W5"/>
<evidence type="ECO:0000256" key="1">
    <source>
        <dbReference type="SAM" id="MobiDB-lite"/>
    </source>
</evidence>